<gene>
    <name evidence="7" type="ORF">EHS25_000431</name>
</gene>
<dbReference type="OrthoDB" id="5204190at2759"/>
<feature type="compositionally biased region" description="Basic and acidic residues" evidence="5">
    <location>
        <begin position="423"/>
        <end position="432"/>
    </location>
</feature>
<feature type="transmembrane region" description="Helical" evidence="6">
    <location>
        <begin position="556"/>
        <end position="574"/>
    </location>
</feature>
<feature type="transmembrane region" description="Helical" evidence="6">
    <location>
        <begin position="327"/>
        <end position="346"/>
    </location>
</feature>
<evidence type="ECO:0000256" key="4">
    <source>
        <dbReference type="ARBA" id="ARBA00023136"/>
    </source>
</evidence>
<feature type="compositionally biased region" description="Low complexity" evidence="5">
    <location>
        <begin position="20"/>
        <end position="36"/>
    </location>
</feature>
<feature type="compositionally biased region" description="Pro residues" evidence="5">
    <location>
        <begin position="397"/>
        <end position="407"/>
    </location>
</feature>
<feature type="compositionally biased region" description="Polar residues" evidence="5">
    <location>
        <begin position="1"/>
        <end position="10"/>
    </location>
</feature>
<protein>
    <recommendedName>
        <fullName evidence="9">Major facilitator superfamily (MFS) profile domain-containing protein</fullName>
    </recommendedName>
</protein>
<evidence type="ECO:0008006" key="9">
    <source>
        <dbReference type="Google" id="ProtNLM"/>
    </source>
</evidence>
<feature type="transmembrane region" description="Helical" evidence="6">
    <location>
        <begin position="118"/>
        <end position="140"/>
    </location>
</feature>
<keyword evidence="3 6" id="KW-1133">Transmembrane helix</keyword>
<dbReference type="GO" id="GO:0016020">
    <property type="term" value="C:membrane"/>
    <property type="evidence" value="ECO:0007669"/>
    <property type="project" value="UniProtKB-SubCell"/>
</dbReference>
<feature type="region of interest" description="Disordered" evidence="5">
    <location>
        <begin position="1"/>
        <end position="50"/>
    </location>
</feature>
<evidence type="ECO:0000256" key="5">
    <source>
        <dbReference type="SAM" id="MobiDB-lite"/>
    </source>
</evidence>
<evidence type="ECO:0000256" key="3">
    <source>
        <dbReference type="ARBA" id="ARBA00022989"/>
    </source>
</evidence>
<feature type="region of interest" description="Disordered" evidence="5">
    <location>
        <begin position="274"/>
        <end position="299"/>
    </location>
</feature>
<feature type="transmembrane region" description="Helical" evidence="6">
    <location>
        <begin position="60"/>
        <end position="82"/>
    </location>
</feature>
<feature type="region of interest" description="Disordered" evidence="5">
    <location>
        <begin position="393"/>
        <end position="454"/>
    </location>
</feature>
<evidence type="ECO:0000256" key="1">
    <source>
        <dbReference type="ARBA" id="ARBA00004141"/>
    </source>
</evidence>
<comment type="subcellular location">
    <subcellularLocation>
        <location evidence="1">Membrane</location>
        <topology evidence="1">Multi-pass membrane protein</topology>
    </subcellularLocation>
</comment>
<keyword evidence="4 6" id="KW-0472">Membrane</keyword>
<reference evidence="7 8" key="1">
    <citation type="submission" date="2018-11" db="EMBL/GenBank/DDBJ databases">
        <title>Genome sequence of Saitozyma podzolica DSM 27192.</title>
        <authorList>
            <person name="Aliyu H."/>
            <person name="Gorte O."/>
            <person name="Ochsenreither K."/>
        </authorList>
    </citation>
    <scope>NUCLEOTIDE SEQUENCE [LARGE SCALE GENOMIC DNA]</scope>
    <source>
        <strain evidence="7 8">DSM 27192</strain>
    </source>
</reference>
<dbReference type="EMBL" id="RSCD01000001">
    <property type="protein sequence ID" value="RSH95344.1"/>
    <property type="molecule type" value="Genomic_DNA"/>
</dbReference>
<evidence type="ECO:0000256" key="6">
    <source>
        <dbReference type="SAM" id="Phobius"/>
    </source>
</evidence>
<feature type="transmembrane region" description="Helical" evidence="6">
    <location>
        <begin position="533"/>
        <end position="550"/>
    </location>
</feature>
<comment type="caution">
    <text evidence="7">The sequence shown here is derived from an EMBL/GenBank/DDBJ whole genome shotgun (WGS) entry which is preliminary data.</text>
</comment>
<dbReference type="STRING" id="1890683.A0A427YW32"/>
<dbReference type="Proteomes" id="UP000279259">
    <property type="component" value="Unassembled WGS sequence"/>
</dbReference>
<sequence>MSPKHSNSAAPSERTPLIPPASSTLPSPSPTLAPSDSAKHMEPSPGSTSTAGLFPPIRRVLFTSFLLSMTFAFTQTSLIYAFRTMTCDEWYKTHPFPSNGEGDVCATPAIEARTAKSVALMSSVTTTCTILNLFITGFWIKRFGVKAAMFQQTAWAAMRNLTQIYAQTIGGGTGIQIIQTTQFFNIMGSGGGYQLAANAFIAALATPEKRTSMFGVLGGIVMAGSSAGYTFGGLVFTFIGPLAPFQVTFCLLVFCTIFGSIFLPYIPPEDAHASAHSNAQSPASSGNGNGNGKSPSTHKRSFLSPLKIFVPRRTTDADGRKRWDLNLTLLGLGAFFSVLATGYVPMGLQLVGTNVFGFKPAESGMMLSLTLMVRAFFLSICFPRIISSGRRFLTRAPPSPSPSPPSPSGSGSLSPPPSPAHSDTYDSARPDSPEQADEPNVVSAPREDLPSAPTDTAHGSLFDLYFLRYSIFTDGILTAGISLATKPYHLYIAAAVLPFASGTGPACKGVVLDLVDASDRADALGAIALVEKLAQVSTIGMFGVVFSWLSEAGKPTMVFLANASIAMVGFMLLLRSQSSAGVPDVAPPPHLVTSKDDDDNHRRVRLDADAM</sequence>
<proteinExistence type="predicted"/>
<accession>A0A427YW32</accession>
<dbReference type="SUPFAM" id="SSF103473">
    <property type="entry name" value="MFS general substrate transporter"/>
    <property type="match status" value="2"/>
</dbReference>
<dbReference type="InterPro" id="IPR011701">
    <property type="entry name" value="MFS"/>
</dbReference>
<keyword evidence="2 6" id="KW-0812">Transmembrane</keyword>
<dbReference type="PANTHER" id="PTHR23507">
    <property type="entry name" value="ZGC:174356"/>
    <property type="match status" value="1"/>
</dbReference>
<dbReference type="Gene3D" id="1.20.1250.20">
    <property type="entry name" value="MFS general substrate transporter like domains"/>
    <property type="match status" value="2"/>
</dbReference>
<feature type="compositionally biased region" description="Low complexity" evidence="5">
    <location>
        <begin position="277"/>
        <end position="286"/>
    </location>
</feature>
<feature type="transmembrane region" description="Helical" evidence="6">
    <location>
        <begin position="245"/>
        <end position="266"/>
    </location>
</feature>
<name>A0A427YW32_9TREE</name>
<dbReference type="InterPro" id="IPR036259">
    <property type="entry name" value="MFS_trans_sf"/>
</dbReference>
<dbReference type="AlphaFoldDB" id="A0A427YW32"/>
<dbReference type="GO" id="GO:0022857">
    <property type="term" value="F:transmembrane transporter activity"/>
    <property type="evidence" value="ECO:0007669"/>
    <property type="project" value="InterPro"/>
</dbReference>
<evidence type="ECO:0000313" key="7">
    <source>
        <dbReference type="EMBL" id="RSH95344.1"/>
    </source>
</evidence>
<feature type="transmembrane region" description="Helical" evidence="6">
    <location>
        <begin position="214"/>
        <end position="239"/>
    </location>
</feature>
<evidence type="ECO:0000256" key="2">
    <source>
        <dbReference type="ARBA" id="ARBA00022692"/>
    </source>
</evidence>
<organism evidence="7 8">
    <name type="scientific">Saitozyma podzolica</name>
    <dbReference type="NCBI Taxonomy" id="1890683"/>
    <lineage>
        <taxon>Eukaryota</taxon>
        <taxon>Fungi</taxon>
        <taxon>Dikarya</taxon>
        <taxon>Basidiomycota</taxon>
        <taxon>Agaricomycotina</taxon>
        <taxon>Tremellomycetes</taxon>
        <taxon>Tremellales</taxon>
        <taxon>Trimorphomycetaceae</taxon>
        <taxon>Saitozyma</taxon>
    </lineage>
</organism>
<evidence type="ECO:0000313" key="8">
    <source>
        <dbReference type="Proteomes" id="UP000279259"/>
    </source>
</evidence>
<dbReference type="PANTHER" id="PTHR23507:SF13">
    <property type="entry name" value="MFS GENERAL SUBSTRATE TRANSPORTER"/>
    <property type="match status" value="1"/>
</dbReference>
<dbReference type="Pfam" id="PF07690">
    <property type="entry name" value="MFS_1"/>
    <property type="match status" value="1"/>
</dbReference>
<feature type="transmembrane region" description="Helical" evidence="6">
    <location>
        <begin position="366"/>
        <end position="386"/>
    </location>
</feature>
<keyword evidence="8" id="KW-1185">Reference proteome</keyword>